<reference evidence="1 2" key="1">
    <citation type="submission" date="2024-05" db="EMBL/GenBank/DDBJ databases">
        <authorList>
            <person name="Duchaud E."/>
        </authorList>
    </citation>
    <scope>NUCLEOTIDE SEQUENCE [LARGE SCALE GENOMIC DNA]</scope>
    <source>
        <strain evidence="1">Ena-SAMPLE-TAB-13-05-2024-13:56:06:370-140305</strain>
    </source>
</reference>
<gene>
    <name evidence="1" type="ORF">T190115A13A_10171</name>
</gene>
<organism evidence="1 2">
    <name type="scientific">Tenacibaculum vairaonense</name>
    <dbReference type="NCBI Taxonomy" id="3137860"/>
    <lineage>
        <taxon>Bacteria</taxon>
        <taxon>Pseudomonadati</taxon>
        <taxon>Bacteroidota</taxon>
        <taxon>Flavobacteriia</taxon>
        <taxon>Flavobacteriales</taxon>
        <taxon>Flavobacteriaceae</taxon>
        <taxon>Tenacibaculum</taxon>
    </lineage>
</organism>
<evidence type="ECO:0000313" key="1">
    <source>
        <dbReference type="EMBL" id="CAL2106015.1"/>
    </source>
</evidence>
<dbReference type="Proteomes" id="UP001497602">
    <property type="component" value="Unassembled WGS sequence"/>
</dbReference>
<proteinExistence type="predicted"/>
<sequence length="55" mass="6052">MKKSILTLGTTLSKESQKVINGSGAAPDYDCRIECYPDNKRHILIACGCYFNGQV</sequence>
<dbReference type="EMBL" id="CAXJRC010000011">
    <property type="protein sequence ID" value="CAL2106015.1"/>
    <property type="molecule type" value="Genomic_DNA"/>
</dbReference>
<accession>A0ABM9PK42</accession>
<protein>
    <submittedName>
        <fullName evidence="1">Uncharacterized protein</fullName>
    </submittedName>
</protein>
<name>A0ABM9PK42_9FLAO</name>
<dbReference type="RefSeq" id="WP_348737832.1">
    <property type="nucleotide sequence ID" value="NZ_CAXJRC010000011.1"/>
</dbReference>
<evidence type="ECO:0000313" key="2">
    <source>
        <dbReference type="Proteomes" id="UP001497602"/>
    </source>
</evidence>
<comment type="caution">
    <text evidence="1">The sequence shown here is derived from an EMBL/GenBank/DDBJ whole genome shotgun (WGS) entry which is preliminary data.</text>
</comment>
<keyword evidence="2" id="KW-1185">Reference proteome</keyword>